<dbReference type="KEGG" id="vmo:VMUT_0426"/>
<evidence type="ECO:0000256" key="1">
    <source>
        <dbReference type="SAM" id="Phobius"/>
    </source>
</evidence>
<gene>
    <name evidence="2" type="ordered locus">VMUT_0426</name>
</gene>
<dbReference type="STRING" id="985053.VMUT_0426"/>
<name>F0QU98_VULM7</name>
<dbReference type="AlphaFoldDB" id="F0QU98"/>
<keyword evidence="1" id="KW-0812">Transmembrane</keyword>
<keyword evidence="1" id="KW-0472">Membrane</keyword>
<reference evidence="2 3" key="1">
    <citation type="journal article" date="2011" name="J. Bacteriol.">
        <title>Complete genome sequence of 'Vulcanisaeta moutnovskia' strain 768-28, a novel member of the hyperthermophilic crenarchaeal genus vulcanisaeta.</title>
        <authorList>
            <person name="Gumerov V.M."/>
            <person name="Mardanov A.V."/>
            <person name="Beletsky A.V."/>
            <person name="Prokofeva M.I."/>
            <person name="Bonch-Osmolovskaya E.A."/>
            <person name="Ravin N.V."/>
            <person name="Skryabin K.G."/>
        </authorList>
    </citation>
    <scope>NUCLEOTIDE SEQUENCE [LARGE SCALE GENOMIC DNA]</scope>
    <source>
        <strain evidence="2 3">768-28</strain>
    </source>
</reference>
<dbReference type="OrthoDB" id="34468at2157"/>
<evidence type="ECO:0000313" key="3">
    <source>
        <dbReference type="Proteomes" id="UP000007485"/>
    </source>
</evidence>
<evidence type="ECO:0000313" key="2">
    <source>
        <dbReference type="EMBL" id="ADY00638.1"/>
    </source>
</evidence>
<feature type="transmembrane region" description="Helical" evidence="1">
    <location>
        <begin position="82"/>
        <end position="104"/>
    </location>
</feature>
<protein>
    <submittedName>
        <fullName evidence="2">Uncharacterized protein</fullName>
    </submittedName>
</protein>
<accession>F0QU98</accession>
<dbReference type="HOGENOM" id="CLU_1369584_0_0_2"/>
<feature type="transmembrane region" description="Helical" evidence="1">
    <location>
        <begin position="7"/>
        <end position="24"/>
    </location>
</feature>
<dbReference type="GeneID" id="10288078"/>
<organism evidence="2 3">
    <name type="scientific">Vulcanisaeta moutnovskia (strain 768-28)</name>
    <dbReference type="NCBI Taxonomy" id="985053"/>
    <lineage>
        <taxon>Archaea</taxon>
        <taxon>Thermoproteota</taxon>
        <taxon>Thermoprotei</taxon>
        <taxon>Thermoproteales</taxon>
        <taxon>Thermoproteaceae</taxon>
        <taxon>Vulcanisaeta</taxon>
    </lineage>
</organism>
<dbReference type="EMBL" id="CP002529">
    <property type="protein sequence ID" value="ADY00638.1"/>
    <property type="molecule type" value="Genomic_DNA"/>
</dbReference>
<dbReference type="eggNOG" id="arCOG03119">
    <property type="taxonomic scope" value="Archaea"/>
</dbReference>
<sequence>MNIIPILIMDLFVSFISNAVPFFGEAYTVYASLTLLSTKASTLYIALAIIITALGATVSKNVSYILGYALRRPLKRTSAVKLIILLSNKAPLWILVIILAALPGLPLDDYLYIGTGAALISPLRLNAYVLIGKIIKSSIEIPIELLLFSSLYGILRPSIGLTTFQIIMAITFTALAFIIFRIDWIKIYIELQNRISVLPRIKNEDF</sequence>
<feature type="transmembrane region" description="Helical" evidence="1">
    <location>
        <begin position="44"/>
        <end position="70"/>
    </location>
</feature>
<keyword evidence="1" id="KW-1133">Transmembrane helix</keyword>
<proteinExistence type="predicted"/>
<feature type="transmembrane region" description="Helical" evidence="1">
    <location>
        <begin position="161"/>
        <end position="180"/>
    </location>
</feature>
<dbReference type="RefSeq" id="WP_013603801.1">
    <property type="nucleotide sequence ID" value="NC_015151.1"/>
</dbReference>
<keyword evidence="3" id="KW-1185">Reference proteome</keyword>
<dbReference type="Proteomes" id="UP000007485">
    <property type="component" value="Chromosome"/>
</dbReference>